<dbReference type="Gene3D" id="3.40.30.10">
    <property type="entry name" value="Glutaredoxin"/>
    <property type="match status" value="1"/>
</dbReference>
<dbReference type="EMBL" id="CXPG01000022">
    <property type="protein sequence ID" value="CTQ34492.1"/>
    <property type="molecule type" value="Genomic_DNA"/>
</dbReference>
<keyword evidence="4" id="KW-1015">Disulfide bond</keyword>
<evidence type="ECO:0000256" key="1">
    <source>
        <dbReference type="ARBA" id="ARBA00010996"/>
    </source>
</evidence>
<dbReference type="InterPro" id="IPR013766">
    <property type="entry name" value="Thioredoxin_domain"/>
</dbReference>
<organism evidence="6 7">
    <name type="scientific">Jannaschia rubra</name>
    <dbReference type="NCBI Taxonomy" id="282197"/>
    <lineage>
        <taxon>Bacteria</taxon>
        <taxon>Pseudomonadati</taxon>
        <taxon>Pseudomonadota</taxon>
        <taxon>Alphaproteobacteria</taxon>
        <taxon>Rhodobacterales</taxon>
        <taxon>Roseobacteraceae</taxon>
        <taxon>Jannaschia</taxon>
    </lineage>
</organism>
<feature type="binding site" evidence="3">
    <location>
        <position position="161"/>
    </location>
    <ligand>
        <name>Cu cation</name>
        <dbReference type="ChEBI" id="CHEBI:23378"/>
    </ligand>
</feature>
<evidence type="ECO:0000313" key="6">
    <source>
        <dbReference type="EMBL" id="CTQ34492.1"/>
    </source>
</evidence>
<accession>A0A0M6XUQ2</accession>
<feature type="domain" description="Thioredoxin" evidence="5">
    <location>
        <begin position="33"/>
        <end position="196"/>
    </location>
</feature>
<keyword evidence="2 3" id="KW-0186">Copper</keyword>
<evidence type="ECO:0000256" key="3">
    <source>
        <dbReference type="PIRSR" id="PIRSR603782-1"/>
    </source>
</evidence>
<dbReference type="GO" id="GO:0046872">
    <property type="term" value="F:metal ion binding"/>
    <property type="evidence" value="ECO:0007669"/>
    <property type="project" value="UniProtKB-KW"/>
</dbReference>
<feature type="binding site" evidence="3">
    <location>
        <position position="75"/>
    </location>
    <ligand>
        <name>Cu cation</name>
        <dbReference type="ChEBI" id="CHEBI:23378"/>
    </ligand>
</feature>
<sequence length="197" mass="21167">MKMARTIAWSLVGLAVLAFGASWLWTDRRGGGPGDPAFAAAFELTDHSGMIRTQEDFAGRWMLVFFGFANCPDVCPTTLAEVAAVMDGLDEDAGRVQPLFISIDPERDTPTALAAFVPAFGADIVGLTGTPEQIARTADGFHIYYEKVEEAAAPGGYTMGHSSQLFLFGPEAGYVRSWPYGTLAEEILADLKEHLAS</sequence>
<dbReference type="PANTHER" id="PTHR12151:SF25">
    <property type="entry name" value="LINALOOL DEHYDRATASE_ISOMERASE DOMAIN-CONTAINING PROTEIN"/>
    <property type="match status" value="1"/>
</dbReference>
<reference evidence="6 7" key="1">
    <citation type="submission" date="2015-07" db="EMBL/GenBank/DDBJ databases">
        <authorList>
            <person name="Noorani M."/>
        </authorList>
    </citation>
    <scope>NUCLEOTIDE SEQUENCE [LARGE SCALE GENOMIC DNA]</scope>
    <source>
        <strain evidence="6 7">CECT 5088</strain>
    </source>
</reference>
<dbReference type="CDD" id="cd02968">
    <property type="entry name" value="SCO"/>
    <property type="match status" value="1"/>
</dbReference>
<dbReference type="Pfam" id="PF02630">
    <property type="entry name" value="SCO1-SenC"/>
    <property type="match status" value="1"/>
</dbReference>
<evidence type="ECO:0000313" key="7">
    <source>
        <dbReference type="Proteomes" id="UP000048908"/>
    </source>
</evidence>
<dbReference type="Proteomes" id="UP000048908">
    <property type="component" value="Unassembled WGS sequence"/>
</dbReference>
<evidence type="ECO:0000256" key="4">
    <source>
        <dbReference type="PIRSR" id="PIRSR603782-2"/>
    </source>
</evidence>
<dbReference type="FunFam" id="3.40.30.10:FF:000013">
    <property type="entry name" value="Blast:Protein SCO1 homolog, mitochondrial"/>
    <property type="match status" value="1"/>
</dbReference>
<dbReference type="SUPFAM" id="SSF52833">
    <property type="entry name" value="Thioredoxin-like"/>
    <property type="match status" value="1"/>
</dbReference>
<protein>
    <submittedName>
        <fullName evidence="6">SCO1/SenC</fullName>
    </submittedName>
</protein>
<dbReference type="InterPro" id="IPR003782">
    <property type="entry name" value="SCO1/SenC"/>
</dbReference>
<name>A0A0M6XUQ2_9RHOB</name>
<proteinExistence type="inferred from homology"/>
<feature type="binding site" evidence="3">
    <location>
        <position position="71"/>
    </location>
    <ligand>
        <name>Cu cation</name>
        <dbReference type="ChEBI" id="CHEBI:23378"/>
    </ligand>
</feature>
<feature type="disulfide bond" description="Redox-active" evidence="4">
    <location>
        <begin position="71"/>
        <end position="75"/>
    </location>
</feature>
<evidence type="ECO:0000259" key="5">
    <source>
        <dbReference type="PROSITE" id="PS51352"/>
    </source>
</evidence>
<gene>
    <name evidence="6" type="ORF">JAN5088_03288</name>
</gene>
<keyword evidence="3" id="KW-0479">Metal-binding</keyword>
<keyword evidence="7" id="KW-1185">Reference proteome</keyword>
<dbReference type="AlphaFoldDB" id="A0A0M6XUQ2"/>
<evidence type="ECO:0000256" key="2">
    <source>
        <dbReference type="ARBA" id="ARBA00023008"/>
    </source>
</evidence>
<comment type="similarity">
    <text evidence="1">Belongs to the SCO1/2 family.</text>
</comment>
<dbReference type="PANTHER" id="PTHR12151">
    <property type="entry name" value="ELECTRON TRANSPORT PROTIN SCO1/SENC FAMILY MEMBER"/>
    <property type="match status" value="1"/>
</dbReference>
<dbReference type="InterPro" id="IPR036249">
    <property type="entry name" value="Thioredoxin-like_sf"/>
</dbReference>
<dbReference type="PROSITE" id="PS51352">
    <property type="entry name" value="THIOREDOXIN_2"/>
    <property type="match status" value="1"/>
</dbReference>